<evidence type="ECO:0000313" key="3">
    <source>
        <dbReference type="Proteomes" id="UP000244248"/>
    </source>
</evidence>
<gene>
    <name evidence="2" type="ORF">CJD38_00675</name>
</gene>
<sequence>MLKLMLRAGLMLATLGATGVVQAGGYPNSGMVIGAAQLADQSILVLPLPNLTAANSLLVQLGLQKISQPAIYVAPGASKAVAISLDCAQTELTGSPPYSLFQQFVASGKGSDGVTYGIHMTGFQLESGGYFPGYPFSYLVLSPAMRVNLPASVVSAVSLVDLQLMTVYGRLAYLGAEQIGQSASVNVTVSTHVAATRTKTNSCGVLYGSSDPWVQTGLFALVGTSLP</sequence>
<proteinExistence type="predicted"/>
<dbReference type="EMBL" id="QANS01000001">
    <property type="protein sequence ID" value="PTU32673.1"/>
    <property type="molecule type" value="Genomic_DNA"/>
</dbReference>
<feature type="chain" id="PRO_5015637528" description="Secreted protein" evidence="1">
    <location>
        <begin position="24"/>
        <end position="227"/>
    </location>
</feature>
<evidence type="ECO:0008006" key="4">
    <source>
        <dbReference type="Google" id="ProtNLM"/>
    </source>
</evidence>
<accession>A0A2T5MJB4</accession>
<feature type="signal peptide" evidence="1">
    <location>
        <begin position="1"/>
        <end position="23"/>
    </location>
</feature>
<organism evidence="2 3">
    <name type="scientific">Stenotrophobium rhamnosiphilum</name>
    <dbReference type="NCBI Taxonomy" id="2029166"/>
    <lineage>
        <taxon>Bacteria</taxon>
        <taxon>Pseudomonadati</taxon>
        <taxon>Pseudomonadota</taxon>
        <taxon>Gammaproteobacteria</taxon>
        <taxon>Nevskiales</taxon>
        <taxon>Nevskiaceae</taxon>
        <taxon>Stenotrophobium</taxon>
    </lineage>
</organism>
<evidence type="ECO:0000313" key="2">
    <source>
        <dbReference type="EMBL" id="PTU32673.1"/>
    </source>
</evidence>
<keyword evidence="1" id="KW-0732">Signal</keyword>
<dbReference type="Proteomes" id="UP000244248">
    <property type="component" value="Unassembled WGS sequence"/>
</dbReference>
<keyword evidence="3" id="KW-1185">Reference proteome</keyword>
<dbReference type="AlphaFoldDB" id="A0A2T5MJB4"/>
<protein>
    <recommendedName>
        <fullName evidence="4">Secreted protein</fullName>
    </recommendedName>
</protein>
<name>A0A2T5MJB4_9GAMM</name>
<reference evidence="2 3" key="1">
    <citation type="submission" date="2018-04" db="EMBL/GenBank/DDBJ databases">
        <title>Novel species isolated from glacier.</title>
        <authorList>
            <person name="Liu Q."/>
            <person name="Xin Y.-H."/>
        </authorList>
    </citation>
    <scope>NUCLEOTIDE SEQUENCE [LARGE SCALE GENOMIC DNA]</scope>
    <source>
        <strain evidence="2 3">GT1R17</strain>
    </source>
</reference>
<dbReference type="RefSeq" id="WP_107938382.1">
    <property type="nucleotide sequence ID" value="NZ_QANS01000001.1"/>
</dbReference>
<evidence type="ECO:0000256" key="1">
    <source>
        <dbReference type="SAM" id="SignalP"/>
    </source>
</evidence>
<comment type="caution">
    <text evidence="2">The sequence shown here is derived from an EMBL/GenBank/DDBJ whole genome shotgun (WGS) entry which is preliminary data.</text>
</comment>